<keyword evidence="2" id="KW-1185">Reference proteome</keyword>
<dbReference type="Proteomes" id="UP001152049">
    <property type="component" value="Unassembled WGS sequence"/>
</dbReference>
<name>A0A9W8VDL1_9HYPO</name>
<proteinExistence type="predicted"/>
<dbReference type="OrthoDB" id="4982047at2759"/>
<comment type="caution">
    <text evidence="1">The sequence shown here is derived from an EMBL/GenBank/DDBJ whole genome shotgun (WGS) entry which is preliminary data.</text>
</comment>
<organism evidence="1 2">
    <name type="scientific">Fusarium torreyae</name>
    <dbReference type="NCBI Taxonomy" id="1237075"/>
    <lineage>
        <taxon>Eukaryota</taxon>
        <taxon>Fungi</taxon>
        <taxon>Dikarya</taxon>
        <taxon>Ascomycota</taxon>
        <taxon>Pezizomycotina</taxon>
        <taxon>Sordariomycetes</taxon>
        <taxon>Hypocreomycetidae</taxon>
        <taxon>Hypocreales</taxon>
        <taxon>Nectriaceae</taxon>
        <taxon>Fusarium</taxon>
    </lineage>
</organism>
<dbReference type="EMBL" id="JAOQAZ010000012">
    <property type="protein sequence ID" value="KAJ4261648.1"/>
    <property type="molecule type" value="Genomic_DNA"/>
</dbReference>
<sequence length="547" mass="63956">MSTGPNNFLPAIIRAASVQNQQNRLLRLPTEILLEIIESEDSPGTYLIRWQDIKSVSLVSVRLHHIARKRFYSGRRFKVFRRALQEGNVDVMNACARYNAVPYAFTAWSIPYLDFKPRNKDDRSPTCSCGSQDQQHSLHYISDHLIVGLRHKWCSVENFVESVKWLLLRGFTVEHHLCNTVQWPITPLTPSSLRRQHYIPFALFYMLWSTTDRKHHRDICRVIRFLSDLGLMIPSIAWELKSGYMREAIFRGRSDKRLATYFPVSRTPGGIMQLAMRSCCPTFILRLLLEQLDRLEIPLKSCPSPHVNTRLSPYTTYYPKFETSVDDMLEVFFDEFFDPWSWKAKYTGEMGDIFAAKIALLDKHNSLTPDERELLHGILTGVRKVEAGIREKGYLDYNEDAVSVWYELCMSASDICKKGTLPVQPIGLRDERLDIRDHLQLPRGETLPLHIFTYSPIWRPDYQIARHRLCLMVFKTRSGQKLEPPKLPEEEFLSLEEEEPEQEWWDTPRKGWERVLASHGEAVYILQRQQHWIEADPRWGEKYGVRG</sequence>
<dbReference type="AlphaFoldDB" id="A0A9W8VDL1"/>
<accession>A0A9W8VDL1</accession>
<evidence type="ECO:0000313" key="2">
    <source>
        <dbReference type="Proteomes" id="UP001152049"/>
    </source>
</evidence>
<protein>
    <submittedName>
        <fullName evidence="1">Uncharacterized protein</fullName>
    </submittedName>
</protein>
<evidence type="ECO:0000313" key="1">
    <source>
        <dbReference type="EMBL" id="KAJ4261648.1"/>
    </source>
</evidence>
<gene>
    <name evidence="1" type="ORF">NW762_007084</name>
</gene>
<reference evidence="1" key="1">
    <citation type="submission" date="2022-09" db="EMBL/GenBank/DDBJ databases">
        <title>Fusarium specimens isolated from Avocado Roots.</title>
        <authorList>
            <person name="Stajich J."/>
            <person name="Roper C."/>
            <person name="Heimlech-Rivalta G."/>
        </authorList>
    </citation>
    <scope>NUCLEOTIDE SEQUENCE</scope>
    <source>
        <strain evidence="1">CF00136</strain>
    </source>
</reference>